<dbReference type="GO" id="GO:0003677">
    <property type="term" value="F:DNA binding"/>
    <property type="evidence" value="ECO:0007669"/>
    <property type="project" value="UniProtKB-KW"/>
</dbReference>
<dbReference type="GeneID" id="93567589"/>
<proteinExistence type="inferred from homology"/>
<dbReference type="PANTHER" id="PTHR30118">
    <property type="entry name" value="HTH-TYPE TRANSCRIPTIONAL REGULATOR LEUO-RELATED"/>
    <property type="match status" value="1"/>
</dbReference>
<name>A0A1X0WKF0_9GAMM</name>
<dbReference type="InterPro" id="IPR005119">
    <property type="entry name" value="LysR_subst-bd"/>
</dbReference>
<dbReference type="Gene3D" id="3.40.190.10">
    <property type="entry name" value="Periplasmic binding protein-like II"/>
    <property type="match status" value="2"/>
</dbReference>
<keyword evidence="7" id="KW-1185">Reference proteome</keyword>
<dbReference type="EMBL" id="MRWE01000002">
    <property type="protein sequence ID" value="ORJ27223.1"/>
    <property type="molecule type" value="Genomic_DNA"/>
</dbReference>
<comment type="caution">
    <text evidence="6">The sequence shown here is derived from an EMBL/GenBank/DDBJ whole genome shotgun (WGS) entry which is preliminary data.</text>
</comment>
<evidence type="ECO:0000256" key="1">
    <source>
        <dbReference type="ARBA" id="ARBA00009437"/>
    </source>
</evidence>
<dbReference type="Gene3D" id="1.10.10.10">
    <property type="entry name" value="Winged helix-like DNA-binding domain superfamily/Winged helix DNA-binding domain"/>
    <property type="match status" value="1"/>
</dbReference>
<dbReference type="STRING" id="1646377.BS640_01790"/>
<feature type="domain" description="HTH lysR-type" evidence="5">
    <location>
        <begin position="32"/>
        <end position="88"/>
    </location>
</feature>
<dbReference type="Proteomes" id="UP000192536">
    <property type="component" value="Unassembled WGS sequence"/>
</dbReference>
<dbReference type="SUPFAM" id="SSF46785">
    <property type="entry name" value="Winged helix' DNA-binding domain"/>
    <property type="match status" value="1"/>
</dbReference>
<dbReference type="GO" id="GO:0003700">
    <property type="term" value="F:DNA-binding transcription factor activity"/>
    <property type="evidence" value="ECO:0007669"/>
    <property type="project" value="InterPro"/>
</dbReference>
<keyword evidence="3" id="KW-0238">DNA-binding</keyword>
<reference evidence="6 7" key="1">
    <citation type="journal article" date="2017" name="Int. J. Syst. Evol. Microbiol.">
        <title>Rouxiella badensis sp. nov. and Rouxiella silvae sp. nov. isolated from peat bog soil in Germany and emendation of the genus description.</title>
        <authorList>
            <person name="Le Fleche-Mateos A."/>
            <person name="Kugler J.H."/>
            <person name="Hansen S.H."/>
            <person name="Syldatk C."/>
            <person name="Hausmann R."/>
            <person name="Lomprez F."/>
            <person name="Vandenbogaert M."/>
            <person name="Manuguerra J.C."/>
            <person name="Grimont P.A."/>
        </authorList>
    </citation>
    <scope>NUCLEOTIDE SEQUENCE [LARGE SCALE GENOMIC DNA]</scope>
    <source>
        <strain evidence="6 7">DSM 100043</strain>
    </source>
</reference>
<evidence type="ECO:0000313" key="7">
    <source>
        <dbReference type="Proteomes" id="UP000192536"/>
    </source>
</evidence>
<dbReference type="InterPro" id="IPR050389">
    <property type="entry name" value="LysR-type_TF"/>
</dbReference>
<dbReference type="NCBIfam" id="NF007063">
    <property type="entry name" value="PRK09508.1"/>
    <property type="match status" value="1"/>
</dbReference>
<gene>
    <name evidence="6" type="ORF">BS640_01790</name>
</gene>
<dbReference type="AlphaFoldDB" id="A0A1X0WKF0"/>
<protein>
    <submittedName>
        <fullName evidence="6">Transcriptional regulator LeuO</fullName>
    </submittedName>
</protein>
<organism evidence="6 7">
    <name type="scientific">Rouxiella badensis</name>
    <dbReference type="NCBI Taxonomy" id="1646377"/>
    <lineage>
        <taxon>Bacteria</taxon>
        <taxon>Pseudomonadati</taxon>
        <taxon>Pseudomonadota</taxon>
        <taxon>Gammaproteobacteria</taxon>
        <taxon>Enterobacterales</taxon>
        <taxon>Yersiniaceae</taxon>
        <taxon>Rouxiella</taxon>
    </lineage>
</organism>
<evidence type="ECO:0000259" key="5">
    <source>
        <dbReference type="PROSITE" id="PS50931"/>
    </source>
</evidence>
<sequence>MSDVILDKTQDENIPDNTLRTRHEDNHLRRADLNLLTVFDAVMQLQNITRAAQMLGMSQPAVSNAVSRLKNMFSDELFVRSGRGIEPTARAHQLYGPIRQALQLVTNELPGLGFDPQTSRRQFSITISSPLDILLAPKILSRLSQRSHCVTLNIESLVNENLDNQLRYQELEFAIGYRGIERSDFYNQKLFDDELVLISSRNHPRIGQQSSECYYFNEKHAVVRLSNHCSFSSPYYNTPETQQRVCYQGASLISVMEIVSQTQMLALVPGWLAEQNAHRLSLKIDTLDWMNNKLTSYLSWHESASKDKGNLWMKDLLMQCAELE</sequence>
<dbReference type="PRINTS" id="PR00039">
    <property type="entry name" value="HTHLYSR"/>
</dbReference>
<dbReference type="RefSeq" id="WP_017489919.1">
    <property type="nucleotide sequence ID" value="NZ_CP049603.1"/>
</dbReference>
<evidence type="ECO:0000313" key="6">
    <source>
        <dbReference type="EMBL" id="ORJ27223.1"/>
    </source>
</evidence>
<accession>A0A1X0WKF0</accession>
<keyword evidence="2" id="KW-0805">Transcription regulation</keyword>
<dbReference type="InterPro" id="IPR036388">
    <property type="entry name" value="WH-like_DNA-bd_sf"/>
</dbReference>
<dbReference type="InterPro" id="IPR000847">
    <property type="entry name" value="LysR_HTH_N"/>
</dbReference>
<keyword evidence="4" id="KW-0804">Transcription</keyword>
<evidence type="ECO:0000256" key="3">
    <source>
        <dbReference type="ARBA" id="ARBA00023125"/>
    </source>
</evidence>
<dbReference type="InterPro" id="IPR036390">
    <property type="entry name" value="WH_DNA-bd_sf"/>
</dbReference>
<dbReference type="SUPFAM" id="SSF53850">
    <property type="entry name" value="Periplasmic binding protein-like II"/>
    <property type="match status" value="1"/>
</dbReference>
<dbReference type="Pfam" id="PF03466">
    <property type="entry name" value="LysR_substrate"/>
    <property type="match status" value="1"/>
</dbReference>
<evidence type="ECO:0000256" key="4">
    <source>
        <dbReference type="ARBA" id="ARBA00023163"/>
    </source>
</evidence>
<comment type="similarity">
    <text evidence="1">Belongs to the LysR transcriptional regulatory family.</text>
</comment>
<evidence type="ECO:0000256" key="2">
    <source>
        <dbReference type="ARBA" id="ARBA00023015"/>
    </source>
</evidence>
<dbReference type="Pfam" id="PF00126">
    <property type="entry name" value="HTH_1"/>
    <property type="match status" value="1"/>
</dbReference>
<dbReference type="PANTHER" id="PTHR30118:SF6">
    <property type="entry name" value="HTH-TYPE TRANSCRIPTIONAL REGULATOR LEUO"/>
    <property type="match status" value="1"/>
</dbReference>
<dbReference type="PROSITE" id="PS50931">
    <property type="entry name" value="HTH_LYSR"/>
    <property type="match status" value="1"/>
</dbReference>